<proteinExistence type="predicted"/>
<dbReference type="Proteomes" id="UP001497392">
    <property type="component" value="Unassembled WGS sequence"/>
</dbReference>
<evidence type="ECO:0000259" key="2">
    <source>
        <dbReference type="Pfam" id="PF25874"/>
    </source>
</evidence>
<sequence length="289" mass="31525">MEGDEEAEALAAEGMTQLAASRSAPASSSFGNVADISPLVALARSLIQISTQIPHQMMHDGWESERVRWEEATRAARSVQDIGSAVAYLEDWIALDYAPGSDMVDIDAWSRRVHSVSGLDEMHSAVRAFERNVSWAVQSESRAKQAGRSRGAEGRAARSPTRAAEVATSSTPAASITSQAAGSSKGRKQDLQHGRWGRERYEGAVGALVHILRKMQATRPDACVLRPVLREEARKAIGDTGLLDHLLKHLADKVVTAEGDKLRRRHNAEGHMEYWLQSSINAHAGKPHR</sequence>
<dbReference type="PANTHER" id="PTHR46740:SF2">
    <property type="entry name" value="PROTEIN DYAD"/>
    <property type="match status" value="1"/>
</dbReference>
<dbReference type="InterPro" id="IPR044221">
    <property type="entry name" value="DYAD/AMEIOTIC1"/>
</dbReference>
<reference evidence="3 4" key="1">
    <citation type="submission" date="2024-06" db="EMBL/GenBank/DDBJ databases">
        <authorList>
            <person name="Kraege A."/>
            <person name="Thomma B."/>
        </authorList>
    </citation>
    <scope>NUCLEOTIDE SEQUENCE [LARGE SCALE GENOMIC DNA]</scope>
</reference>
<accession>A0ABP1FZ91</accession>
<evidence type="ECO:0000256" key="1">
    <source>
        <dbReference type="SAM" id="MobiDB-lite"/>
    </source>
</evidence>
<gene>
    <name evidence="3" type="primary">g7545</name>
    <name evidence="3" type="ORF">VP750_LOCUS6460</name>
</gene>
<evidence type="ECO:0000313" key="3">
    <source>
        <dbReference type="EMBL" id="CAL5224801.1"/>
    </source>
</evidence>
<organism evidence="3 4">
    <name type="scientific">Coccomyxa viridis</name>
    <dbReference type="NCBI Taxonomy" id="1274662"/>
    <lineage>
        <taxon>Eukaryota</taxon>
        <taxon>Viridiplantae</taxon>
        <taxon>Chlorophyta</taxon>
        <taxon>core chlorophytes</taxon>
        <taxon>Trebouxiophyceae</taxon>
        <taxon>Trebouxiophyceae incertae sedis</taxon>
        <taxon>Coccomyxaceae</taxon>
        <taxon>Coccomyxa</taxon>
    </lineage>
</organism>
<name>A0ABP1FZ91_9CHLO</name>
<protein>
    <submittedName>
        <fullName evidence="3">G7545 protein</fullName>
    </submittedName>
</protein>
<keyword evidence="4" id="KW-1185">Reference proteome</keyword>
<dbReference type="InterPro" id="IPR059080">
    <property type="entry name" value="WHD_PTC1"/>
</dbReference>
<feature type="region of interest" description="Disordered" evidence="1">
    <location>
        <begin position="140"/>
        <end position="195"/>
    </location>
</feature>
<comment type="caution">
    <text evidence="3">The sequence shown here is derived from an EMBL/GenBank/DDBJ whole genome shotgun (WGS) entry which is preliminary data.</text>
</comment>
<dbReference type="Pfam" id="PF25874">
    <property type="entry name" value="WHD_plant_repro"/>
    <property type="match status" value="1"/>
</dbReference>
<feature type="domain" description="PTC1-like winged helix-turn-helix" evidence="2">
    <location>
        <begin position="195"/>
        <end position="278"/>
    </location>
</feature>
<evidence type="ECO:0000313" key="4">
    <source>
        <dbReference type="Proteomes" id="UP001497392"/>
    </source>
</evidence>
<dbReference type="PANTHER" id="PTHR46740">
    <property type="entry name" value="PROTEIN DYAD"/>
    <property type="match status" value="1"/>
</dbReference>
<feature type="compositionally biased region" description="Low complexity" evidence="1">
    <location>
        <begin position="167"/>
        <end position="181"/>
    </location>
</feature>
<dbReference type="EMBL" id="CAXHTA020000011">
    <property type="protein sequence ID" value="CAL5224801.1"/>
    <property type="molecule type" value="Genomic_DNA"/>
</dbReference>